<dbReference type="PANTHER" id="PTHR48100:SF1">
    <property type="entry name" value="HISTIDINE PHOSPHATASE FAMILY PROTEIN-RELATED"/>
    <property type="match status" value="1"/>
</dbReference>
<dbReference type="GO" id="GO:0005737">
    <property type="term" value="C:cytoplasm"/>
    <property type="evidence" value="ECO:0007669"/>
    <property type="project" value="TreeGrafter"/>
</dbReference>
<reference evidence="3 4" key="1">
    <citation type="submission" date="2021-02" db="EMBL/GenBank/DDBJ databases">
        <title>Genome assembly of Pseudopithomyces chartarum.</title>
        <authorList>
            <person name="Jauregui R."/>
            <person name="Singh J."/>
            <person name="Voisey C."/>
        </authorList>
    </citation>
    <scope>NUCLEOTIDE SEQUENCE [LARGE SCALE GENOMIC DNA]</scope>
    <source>
        <strain evidence="3 4">AGR01</strain>
    </source>
</reference>
<comment type="caution">
    <text evidence="3">The sequence shown here is derived from an EMBL/GenBank/DDBJ whole genome shotgun (WGS) entry which is preliminary data.</text>
</comment>
<dbReference type="PANTHER" id="PTHR48100">
    <property type="entry name" value="BROAD-SPECIFICITY PHOSPHATASE YOR283W-RELATED"/>
    <property type="match status" value="1"/>
</dbReference>
<dbReference type="EMBL" id="WVTA01000003">
    <property type="protein sequence ID" value="KAK3214703.1"/>
    <property type="molecule type" value="Genomic_DNA"/>
</dbReference>
<keyword evidence="2" id="KW-0812">Transmembrane</keyword>
<dbReference type="Gene3D" id="3.40.50.1240">
    <property type="entry name" value="Phosphoglycerate mutase-like"/>
    <property type="match status" value="1"/>
</dbReference>
<gene>
    <name evidence="3" type="ORF">GRF29_19g1050673</name>
</gene>
<keyword evidence="2" id="KW-1133">Transmembrane helix</keyword>
<dbReference type="Pfam" id="PF00300">
    <property type="entry name" value="His_Phos_1"/>
    <property type="match status" value="1"/>
</dbReference>
<keyword evidence="2" id="KW-0472">Membrane</keyword>
<proteinExistence type="predicted"/>
<evidence type="ECO:0000313" key="4">
    <source>
        <dbReference type="Proteomes" id="UP001280581"/>
    </source>
</evidence>
<dbReference type="InterPro" id="IPR013078">
    <property type="entry name" value="His_Pase_superF_clade-1"/>
</dbReference>
<dbReference type="InterPro" id="IPR050275">
    <property type="entry name" value="PGM_Phosphatase"/>
</dbReference>
<evidence type="ECO:0000313" key="3">
    <source>
        <dbReference type="EMBL" id="KAK3214703.1"/>
    </source>
</evidence>
<sequence length="362" mass="41329">MRIQHRNIVRPFFNCTITTPVACLLVITVVLGFLWVQDKMAAPIPDPPRSFHYRFEVLKGFFAQSEDSTDDSNFDFLKEDFGILHRKYDTDEDDKEKQGQWPRFERFVRYLNEKSEDGESVKVLFLGRHGQGWHNVAESKYGTKNWDCYYSMLDGKDGIVWSDAVLTEVGQNQAKDVNGLWQRILPQGIPPPETYYVSPLTRTIETADLSFKGLDLPHDKPYRPYIKELLREALGVHTCDRRSTASHLLKGFPHITFEPNFSEPDVLWQADYREPRSARQYRLSQLLDDIFENDDGVFLSLTSHSGAIGSILAAIGHREFALQTGGVIPVLIRASKVAGERTKPPKEPSEAPPKCEEPPVDM</sequence>
<name>A0AAN6RJH2_9PLEO</name>
<dbReference type="CDD" id="cd07067">
    <property type="entry name" value="HP_PGM_like"/>
    <property type="match status" value="1"/>
</dbReference>
<dbReference type="InterPro" id="IPR029033">
    <property type="entry name" value="His_PPase_superfam"/>
</dbReference>
<evidence type="ECO:0000256" key="1">
    <source>
        <dbReference type="SAM" id="MobiDB-lite"/>
    </source>
</evidence>
<dbReference type="SMART" id="SM00855">
    <property type="entry name" value="PGAM"/>
    <property type="match status" value="1"/>
</dbReference>
<accession>A0AAN6RJH2</accession>
<evidence type="ECO:0000256" key="2">
    <source>
        <dbReference type="SAM" id="Phobius"/>
    </source>
</evidence>
<feature type="transmembrane region" description="Helical" evidence="2">
    <location>
        <begin position="12"/>
        <end position="36"/>
    </location>
</feature>
<feature type="region of interest" description="Disordered" evidence="1">
    <location>
        <begin position="338"/>
        <end position="362"/>
    </location>
</feature>
<dbReference type="GO" id="GO:0016791">
    <property type="term" value="F:phosphatase activity"/>
    <property type="evidence" value="ECO:0007669"/>
    <property type="project" value="TreeGrafter"/>
</dbReference>
<dbReference type="Proteomes" id="UP001280581">
    <property type="component" value="Unassembled WGS sequence"/>
</dbReference>
<keyword evidence="4" id="KW-1185">Reference proteome</keyword>
<dbReference type="AlphaFoldDB" id="A0AAN6RJH2"/>
<protein>
    <submittedName>
        <fullName evidence="3">Uncharacterized protein</fullName>
    </submittedName>
</protein>
<organism evidence="3 4">
    <name type="scientific">Pseudopithomyces chartarum</name>
    <dbReference type="NCBI Taxonomy" id="1892770"/>
    <lineage>
        <taxon>Eukaryota</taxon>
        <taxon>Fungi</taxon>
        <taxon>Dikarya</taxon>
        <taxon>Ascomycota</taxon>
        <taxon>Pezizomycotina</taxon>
        <taxon>Dothideomycetes</taxon>
        <taxon>Pleosporomycetidae</taxon>
        <taxon>Pleosporales</taxon>
        <taxon>Massarineae</taxon>
        <taxon>Didymosphaeriaceae</taxon>
        <taxon>Pseudopithomyces</taxon>
    </lineage>
</organism>
<dbReference type="SUPFAM" id="SSF53254">
    <property type="entry name" value="Phosphoglycerate mutase-like"/>
    <property type="match status" value="1"/>
</dbReference>